<evidence type="ECO:0000313" key="1">
    <source>
        <dbReference type="EMBL" id="EPI50336.1"/>
    </source>
</evidence>
<evidence type="ECO:0000313" key="2">
    <source>
        <dbReference type="Proteomes" id="UP000014601"/>
    </source>
</evidence>
<organism evidence="1 2">
    <name type="scientific">Gardnerella pickettii JCP7719</name>
    <dbReference type="NCBI Taxonomy" id="1261061"/>
    <lineage>
        <taxon>Bacteria</taxon>
        <taxon>Bacillati</taxon>
        <taxon>Actinomycetota</taxon>
        <taxon>Actinomycetes</taxon>
        <taxon>Bifidobacteriales</taxon>
        <taxon>Bifidobacteriaceae</taxon>
        <taxon>Gardnerella</taxon>
        <taxon>Gardnerella pickettii</taxon>
    </lineage>
</organism>
<dbReference type="Proteomes" id="UP000014601">
    <property type="component" value="Unassembled WGS sequence"/>
</dbReference>
<sequence>MISRQRFLQSIIPSHILAHNIASLKLLIANRKRFFVCKILRNNRKKSDTPTYF</sequence>
<gene>
    <name evidence="1" type="ORF">HMPREF1576_01011</name>
</gene>
<dbReference type="HOGENOM" id="CLU_3061909_0_0_11"/>
<protein>
    <submittedName>
        <fullName evidence="1">Uncharacterized protein</fullName>
    </submittedName>
</protein>
<comment type="caution">
    <text evidence="1">The sequence shown here is derived from an EMBL/GenBank/DDBJ whole genome shotgun (WGS) entry which is preliminary data.</text>
</comment>
<dbReference type="AlphaFoldDB" id="S4GUE9"/>
<accession>S4GUE9</accession>
<name>S4GUE9_9BIFI</name>
<proteinExistence type="predicted"/>
<dbReference type="EMBL" id="ATJO01000081">
    <property type="protein sequence ID" value="EPI50336.1"/>
    <property type="molecule type" value="Genomic_DNA"/>
</dbReference>
<reference evidence="1 2" key="1">
    <citation type="submission" date="2013-06" db="EMBL/GenBank/DDBJ databases">
        <authorList>
            <person name="Weinstock G."/>
            <person name="Sodergren E."/>
            <person name="Lobos E.A."/>
            <person name="Fulton L."/>
            <person name="Fulton R."/>
            <person name="Courtney L."/>
            <person name="Fronick C."/>
            <person name="O'Laughlin M."/>
            <person name="Godfrey J."/>
            <person name="Wilson R.M."/>
            <person name="Miner T."/>
            <person name="Farmer C."/>
            <person name="Delehaunty K."/>
            <person name="Cordes M."/>
            <person name="Minx P."/>
            <person name="Tomlinson C."/>
            <person name="Chen J."/>
            <person name="Wollam A."/>
            <person name="Pepin K.H."/>
            <person name="Bhonagiri V."/>
            <person name="Zhang X."/>
            <person name="Warren W."/>
            <person name="Mitreva M."/>
            <person name="Mardis E.R."/>
            <person name="Wilson R.K."/>
        </authorList>
    </citation>
    <scope>NUCLEOTIDE SEQUENCE [LARGE SCALE GENOMIC DNA]</scope>
    <source>
        <strain evidence="1 2">JCP7719</strain>
    </source>
</reference>